<dbReference type="PANTHER" id="PTHR23291">
    <property type="entry name" value="BAX INHIBITOR-RELATED"/>
    <property type="match status" value="1"/>
</dbReference>
<feature type="transmembrane region" description="Helical" evidence="7">
    <location>
        <begin position="50"/>
        <end position="66"/>
    </location>
</feature>
<evidence type="ECO:0000313" key="9">
    <source>
        <dbReference type="Proteomes" id="UP000244906"/>
    </source>
</evidence>
<keyword evidence="3" id="KW-1003">Cell membrane</keyword>
<dbReference type="AlphaFoldDB" id="A0A2V1H3W4"/>
<feature type="transmembrane region" description="Helical" evidence="7">
    <location>
        <begin position="78"/>
        <end position="98"/>
    </location>
</feature>
<evidence type="ECO:0000256" key="5">
    <source>
        <dbReference type="ARBA" id="ARBA00022989"/>
    </source>
</evidence>
<organism evidence="8 9">
    <name type="scientific">Pelagibaculum spongiae</name>
    <dbReference type="NCBI Taxonomy" id="2080658"/>
    <lineage>
        <taxon>Bacteria</taxon>
        <taxon>Pseudomonadati</taxon>
        <taxon>Pseudomonadota</taxon>
        <taxon>Gammaproteobacteria</taxon>
        <taxon>Oceanospirillales</taxon>
        <taxon>Pelagibaculum</taxon>
    </lineage>
</organism>
<sequence>MQEQAISHAGGSALATNRVLRNTYFLLGLTLLFSGMVAGVAMALNLPHPGFIITLVGFYGLLYLTHKTAESAAGIASVFALTGFMGYTLGPMINMVIQAGGSEIVMTAMAGTGAIFVVLSAIALTTKKDFSFLGKFMMVGFFVLILGMVANIFLNIPALQLAISAGFILFSSAAILYQTGEIINGGERNYILATVTLFVSIYNIFVSLMSILMALSGNDD</sequence>
<keyword evidence="4 7" id="KW-0812">Transmembrane</keyword>
<dbReference type="OrthoDB" id="9813298at2"/>
<feature type="transmembrane region" description="Helical" evidence="7">
    <location>
        <begin position="160"/>
        <end position="178"/>
    </location>
</feature>
<accession>A0A2V1H3W4</accession>
<feature type="transmembrane region" description="Helical" evidence="7">
    <location>
        <begin position="104"/>
        <end position="124"/>
    </location>
</feature>
<protein>
    <submittedName>
        <fullName evidence="8">BAX inhibitor protein</fullName>
    </submittedName>
</protein>
<feature type="transmembrane region" description="Helical" evidence="7">
    <location>
        <begin position="24"/>
        <end position="44"/>
    </location>
</feature>
<keyword evidence="5 7" id="KW-1133">Transmembrane helix</keyword>
<feature type="transmembrane region" description="Helical" evidence="7">
    <location>
        <begin position="190"/>
        <end position="215"/>
    </location>
</feature>
<name>A0A2V1H3W4_9GAMM</name>
<evidence type="ECO:0000256" key="4">
    <source>
        <dbReference type="ARBA" id="ARBA00022692"/>
    </source>
</evidence>
<dbReference type="GO" id="GO:0005886">
    <property type="term" value="C:plasma membrane"/>
    <property type="evidence" value="ECO:0007669"/>
    <property type="project" value="UniProtKB-SubCell"/>
</dbReference>
<reference evidence="8 9" key="1">
    <citation type="submission" date="2018-04" db="EMBL/GenBank/DDBJ databases">
        <title>Thalassorhabdus spongiae gen. nov., sp. nov., isolated from a marine sponge in South-West Iceland.</title>
        <authorList>
            <person name="Knobloch S."/>
            <person name="Daussin A."/>
            <person name="Johannsson R."/>
            <person name="Marteinsson V.T."/>
        </authorList>
    </citation>
    <scope>NUCLEOTIDE SEQUENCE [LARGE SCALE GENOMIC DNA]</scope>
    <source>
        <strain evidence="8 9">Hp12</strain>
    </source>
</reference>
<dbReference type="RefSeq" id="WP_116685064.1">
    <property type="nucleotide sequence ID" value="NZ_CAWNYD010000001.1"/>
</dbReference>
<dbReference type="InterPro" id="IPR006214">
    <property type="entry name" value="Bax_inhibitor_1-related"/>
</dbReference>
<keyword evidence="9" id="KW-1185">Reference proteome</keyword>
<evidence type="ECO:0000256" key="1">
    <source>
        <dbReference type="ARBA" id="ARBA00004651"/>
    </source>
</evidence>
<evidence type="ECO:0000256" key="7">
    <source>
        <dbReference type="RuleBase" id="RU004379"/>
    </source>
</evidence>
<comment type="similarity">
    <text evidence="2 7">Belongs to the BI1 family.</text>
</comment>
<dbReference type="Proteomes" id="UP000244906">
    <property type="component" value="Unassembled WGS sequence"/>
</dbReference>
<evidence type="ECO:0000256" key="6">
    <source>
        <dbReference type="ARBA" id="ARBA00023136"/>
    </source>
</evidence>
<comment type="caution">
    <text evidence="8">The sequence shown here is derived from an EMBL/GenBank/DDBJ whole genome shotgun (WGS) entry which is preliminary data.</text>
</comment>
<dbReference type="EMBL" id="QDDL01000001">
    <property type="protein sequence ID" value="PVZ71475.1"/>
    <property type="molecule type" value="Genomic_DNA"/>
</dbReference>
<dbReference type="Pfam" id="PF01027">
    <property type="entry name" value="Bax1-I"/>
    <property type="match status" value="1"/>
</dbReference>
<evidence type="ECO:0000256" key="3">
    <source>
        <dbReference type="ARBA" id="ARBA00022475"/>
    </source>
</evidence>
<dbReference type="PANTHER" id="PTHR23291:SF115">
    <property type="entry name" value="MODULATOR OF FTSH PROTEASE YCCA"/>
    <property type="match status" value="1"/>
</dbReference>
<gene>
    <name evidence="8" type="ORF">DC094_00020</name>
</gene>
<evidence type="ECO:0000313" key="8">
    <source>
        <dbReference type="EMBL" id="PVZ71475.1"/>
    </source>
</evidence>
<comment type="subcellular location">
    <subcellularLocation>
        <location evidence="1">Cell membrane</location>
        <topology evidence="1">Multi-pass membrane protein</topology>
    </subcellularLocation>
</comment>
<feature type="transmembrane region" description="Helical" evidence="7">
    <location>
        <begin position="136"/>
        <end position="154"/>
    </location>
</feature>
<evidence type="ECO:0000256" key="2">
    <source>
        <dbReference type="ARBA" id="ARBA00010350"/>
    </source>
</evidence>
<keyword evidence="6 7" id="KW-0472">Membrane</keyword>
<dbReference type="CDD" id="cd10433">
    <property type="entry name" value="YccA_like"/>
    <property type="match status" value="1"/>
</dbReference>
<proteinExistence type="inferred from homology"/>